<dbReference type="OrthoDB" id="127395at2"/>
<dbReference type="AlphaFoldDB" id="A0A2V5IRA4"/>
<dbReference type="PANTHER" id="PTHR11051:SF8">
    <property type="entry name" value="PROTEIN-GLUCOSYLGALACTOSYLHYDROXYLYSINE GLUCOSIDASE"/>
    <property type="match status" value="1"/>
</dbReference>
<accession>A0A2V5IRA4</accession>
<reference evidence="1 2" key="1">
    <citation type="submission" date="2018-05" db="EMBL/GenBank/DDBJ databases">
        <title>Genetic diversity of glacier-inhabiting Cryobacterium bacteria in China and description of Cryobacterium mengkeensis sp. nov. and Arthrobacter glacialis sp. nov.</title>
        <authorList>
            <person name="Liu Q."/>
            <person name="Xin Y.-H."/>
        </authorList>
    </citation>
    <scope>NUCLEOTIDE SEQUENCE [LARGE SCALE GENOMIC DNA]</scope>
    <source>
        <strain evidence="1 2">B7</strain>
    </source>
</reference>
<comment type="caution">
    <text evidence="1">The sequence shown here is derived from an EMBL/GenBank/DDBJ whole genome shotgun (WGS) entry which is preliminary data.</text>
</comment>
<dbReference type="InterPro" id="IPR008928">
    <property type="entry name" value="6-hairpin_glycosidase_sf"/>
</dbReference>
<gene>
    <name evidence="1" type="ORF">CVS30_07035</name>
</gene>
<dbReference type="EMBL" id="QJVC01000004">
    <property type="protein sequence ID" value="PYI39059.1"/>
    <property type="molecule type" value="Genomic_DNA"/>
</dbReference>
<dbReference type="PANTHER" id="PTHR11051">
    <property type="entry name" value="GLYCOSYL HYDROLASE-RELATED"/>
    <property type="match status" value="1"/>
</dbReference>
<name>A0A2V5IRA4_9MICC</name>
<keyword evidence="2" id="KW-1185">Reference proteome</keyword>
<sequence length="697" mass="76920">MPLIDRKSLVRRHNVVFDAIDARSPLTVGNGSFAFTADVTGLQTLPGVYPAPGRYVEQPGTLLGTQSNWGWHSTPIDLEPSLDSAIKEYDSPHGPVRYVDLTGNTSATHLDGGSPEETWLRNNPHRLMLGQLSLDASSTGLDVIHASDLGSINQTLDLWSGLLSSAFRINGIDFEVETVACPTTDTLAVSICSSGTIPPSVELAFPYGSEAWGNSADWEHPEKHTSSLSEVPGGWQIRRTLDSTKYTATISANDSTLTRQDSHRFLLTGSSRNLTFCVNFAEATDSESTENPQKNQDFIAIRQASLQHWASHWSDGGLIDFSGSTDPRAHELERRVLLSQYLLAVNCSGAQPPQETGLMVNSWRGRFHLEMHWWHGAHFPVWGRPELLDRSMNWYLEILEAAQATARRQGFEGARWPKQVSRDGRESPSDIGPFLIWQQPHPIYLAELLWRSTGDPAVLERLAPLVFESAQFMASYVVRSDGGMTLGPPLVPAQESYGFMRDTVQNPTFELAYWSWALDVAQEWRRRLGRPEIVEWSEVSQGMVKPHIDNGVYSAISVSPFTIRQDHPSMLAALGVLPATHLIDPTVMSNTLDSVLADWDWQSTWGWDYPMIAMTAARLNRPHDAVDALFMDKGKNTYLANGHNFQTDALPIYLPGNGGLLTAVALMTAGHGDGQTNPGFPSDGTWSVTSEGILPLP</sequence>
<protein>
    <recommendedName>
        <fullName evidence="3">Glycoside hydrolase family 65</fullName>
    </recommendedName>
</protein>
<dbReference type="InterPro" id="IPR012341">
    <property type="entry name" value="6hp_glycosidase-like_sf"/>
</dbReference>
<dbReference type="GO" id="GO:0004553">
    <property type="term" value="F:hydrolase activity, hydrolyzing O-glycosyl compounds"/>
    <property type="evidence" value="ECO:0007669"/>
    <property type="project" value="TreeGrafter"/>
</dbReference>
<proteinExistence type="predicted"/>
<organism evidence="1 2">
    <name type="scientific">Arthrobacter psychrolactophilus</name>
    <dbReference type="NCBI Taxonomy" id="92442"/>
    <lineage>
        <taxon>Bacteria</taxon>
        <taxon>Bacillati</taxon>
        <taxon>Actinomycetota</taxon>
        <taxon>Actinomycetes</taxon>
        <taxon>Micrococcales</taxon>
        <taxon>Micrococcaceae</taxon>
        <taxon>Arthrobacter</taxon>
    </lineage>
</organism>
<evidence type="ECO:0008006" key="3">
    <source>
        <dbReference type="Google" id="ProtNLM"/>
    </source>
</evidence>
<dbReference type="Proteomes" id="UP000247980">
    <property type="component" value="Unassembled WGS sequence"/>
</dbReference>
<dbReference type="Gene3D" id="1.50.10.10">
    <property type="match status" value="1"/>
</dbReference>
<evidence type="ECO:0000313" key="2">
    <source>
        <dbReference type="Proteomes" id="UP000247980"/>
    </source>
</evidence>
<dbReference type="SUPFAM" id="SSF48208">
    <property type="entry name" value="Six-hairpin glycosidases"/>
    <property type="match status" value="1"/>
</dbReference>
<dbReference type="GO" id="GO:0005975">
    <property type="term" value="P:carbohydrate metabolic process"/>
    <property type="evidence" value="ECO:0007669"/>
    <property type="project" value="InterPro"/>
</dbReference>
<evidence type="ECO:0000313" key="1">
    <source>
        <dbReference type="EMBL" id="PYI39059.1"/>
    </source>
</evidence>